<proteinExistence type="inferred from homology"/>
<dbReference type="Gene3D" id="1.20.140.40">
    <property type="entry name" value="Invertase/pectin methylesterase inhibitor family protein"/>
    <property type="match status" value="1"/>
</dbReference>
<reference evidence="7" key="1">
    <citation type="submission" date="2016-06" db="EMBL/GenBank/DDBJ databases">
        <title>Parallel loss of symbiosis genes in relatives of nitrogen-fixing non-legume Parasponia.</title>
        <authorList>
            <person name="Van Velzen R."/>
            <person name="Holmer R."/>
            <person name="Bu F."/>
            <person name="Rutten L."/>
            <person name="Van Zeijl A."/>
            <person name="Liu W."/>
            <person name="Santuari L."/>
            <person name="Cao Q."/>
            <person name="Sharma T."/>
            <person name="Shen D."/>
            <person name="Roswanjaya Y."/>
            <person name="Wardhani T."/>
            <person name="Kalhor M.S."/>
            <person name="Jansen J."/>
            <person name="Van den Hoogen J."/>
            <person name="Gungor B."/>
            <person name="Hartog M."/>
            <person name="Hontelez J."/>
            <person name="Verver J."/>
            <person name="Yang W.-C."/>
            <person name="Schijlen E."/>
            <person name="Repin R."/>
            <person name="Schilthuizen M."/>
            <person name="Schranz E."/>
            <person name="Heidstra R."/>
            <person name="Miyata K."/>
            <person name="Fedorova E."/>
            <person name="Kohlen W."/>
            <person name="Bisseling T."/>
            <person name="Smit S."/>
            <person name="Geurts R."/>
        </authorList>
    </citation>
    <scope>NUCLEOTIDE SEQUENCE [LARGE SCALE GENOMIC DNA]</scope>
    <source>
        <strain evidence="7">cv. WU1-14</strain>
    </source>
</reference>
<dbReference type="CDD" id="cd15796">
    <property type="entry name" value="CIF_like"/>
    <property type="match status" value="1"/>
</dbReference>
<dbReference type="SUPFAM" id="SSF101148">
    <property type="entry name" value="Plant invertase/pectin methylesterase inhibitor"/>
    <property type="match status" value="1"/>
</dbReference>
<evidence type="ECO:0000256" key="4">
    <source>
        <dbReference type="SAM" id="SignalP"/>
    </source>
</evidence>
<dbReference type="FunFam" id="1.20.140.40:FF:000009">
    <property type="entry name" value="Invertase/pectin methylesterase inhibitor family protein"/>
    <property type="match status" value="1"/>
</dbReference>
<gene>
    <name evidence="6" type="ORF">PanWU01x14_120900</name>
</gene>
<dbReference type="AlphaFoldDB" id="A0A2P5CV25"/>
<evidence type="ECO:0000313" key="7">
    <source>
        <dbReference type="Proteomes" id="UP000237105"/>
    </source>
</evidence>
<keyword evidence="1 4" id="KW-0732">Signal</keyword>
<dbReference type="InterPro" id="IPR052421">
    <property type="entry name" value="PCW_Enzyme_Inhibitor"/>
</dbReference>
<dbReference type="EMBL" id="JXTB01000092">
    <property type="protein sequence ID" value="PON64913.1"/>
    <property type="molecule type" value="Genomic_DNA"/>
</dbReference>
<organism evidence="6 7">
    <name type="scientific">Parasponia andersonii</name>
    <name type="common">Sponia andersonii</name>
    <dbReference type="NCBI Taxonomy" id="3476"/>
    <lineage>
        <taxon>Eukaryota</taxon>
        <taxon>Viridiplantae</taxon>
        <taxon>Streptophyta</taxon>
        <taxon>Embryophyta</taxon>
        <taxon>Tracheophyta</taxon>
        <taxon>Spermatophyta</taxon>
        <taxon>Magnoliopsida</taxon>
        <taxon>eudicotyledons</taxon>
        <taxon>Gunneridae</taxon>
        <taxon>Pentapetalae</taxon>
        <taxon>rosids</taxon>
        <taxon>fabids</taxon>
        <taxon>Rosales</taxon>
        <taxon>Cannabaceae</taxon>
        <taxon>Parasponia</taxon>
    </lineage>
</organism>
<evidence type="ECO:0000256" key="1">
    <source>
        <dbReference type="ARBA" id="ARBA00022729"/>
    </source>
</evidence>
<dbReference type="OrthoDB" id="1918674at2759"/>
<dbReference type="Proteomes" id="UP000237105">
    <property type="component" value="Unassembled WGS sequence"/>
</dbReference>
<evidence type="ECO:0000256" key="3">
    <source>
        <dbReference type="ARBA" id="ARBA00038471"/>
    </source>
</evidence>
<dbReference type="NCBIfam" id="TIGR01614">
    <property type="entry name" value="PME_inhib"/>
    <property type="match status" value="1"/>
</dbReference>
<dbReference type="InterPro" id="IPR006501">
    <property type="entry name" value="Pectinesterase_inhib_dom"/>
</dbReference>
<accession>A0A2P5CV25</accession>
<dbReference type="InterPro" id="IPR034087">
    <property type="entry name" value="C/VIF1"/>
</dbReference>
<keyword evidence="7" id="KW-1185">Reference proteome</keyword>
<dbReference type="Pfam" id="PF04043">
    <property type="entry name" value="PMEI"/>
    <property type="match status" value="1"/>
</dbReference>
<dbReference type="PANTHER" id="PTHR36710:SF13">
    <property type="entry name" value="PUTATIVE-RELATED"/>
    <property type="match status" value="1"/>
</dbReference>
<comment type="caution">
    <text evidence="6">The sequence shown here is derived from an EMBL/GenBank/DDBJ whole genome shotgun (WGS) entry which is preliminary data.</text>
</comment>
<name>A0A2P5CV25_PARAD</name>
<keyword evidence="2" id="KW-1015">Disulfide bond</keyword>
<feature type="signal peptide" evidence="4">
    <location>
        <begin position="1"/>
        <end position="23"/>
    </location>
</feature>
<dbReference type="GO" id="GO:0004857">
    <property type="term" value="F:enzyme inhibitor activity"/>
    <property type="evidence" value="ECO:0007669"/>
    <property type="project" value="InterPro"/>
</dbReference>
<feature type="domain" description="Pectinesterase inhibitor" evidence="5">
    <location>
        <begin position="33"/>
        <end position="176"/>
    </location>
</feature>
<protein>
    <submittedName>
        <fullName evidence="6">Pectinesterase inhibitor domain containing protein</fullName>
    </submittedName>
</protein>
<dbReference type="STRING" id="3476.A0A2P5CV25"/>
<evidence type="ECO:0000313" key="6">
    <source>
        <dbReference type="EMBL" id="PON64913.1"/>
    </source>
</evidence>
<sequence>MKKSLKYLSLTFLVSFYSVSLLAELSQCRVLSVNLDLIQKTCKQTPNYDLCVSSLQSDPRSSNADVRGLTLIMVDVLTAKARETLNHIHELLEQSPKPDQKQPLSCCNNYYEAILEGDVPEAIEALTKGNYKFAEQGSDDAAIEAELCEKKFTSGTSSLTDMNKVVHDVAAVTAAMTRILLSS</sequence>
<dbReference type="SMART" id="SM00856">
    <property type="entry name" value="PMEI"/>
    <property type="match status" value="1"/>
</dbReference>
<evidence type="ECO:0000256" key="2">
    <source>
        <dbReference type="ARBA" id="ARBA00023157"/>
    </source>
</evidence>
<comment type="similarity">
    <text evidence="3">Belongs to the PMEI family.</text>
</comment>
<dbReference type="PANTHER" id="PTHR36710">
    <property type="entry name" value="PECTINESTERASE INHIBITOR-LIKE"/>
    <property type="match status" value="1"/>
</dbReference>
<feature type="chain" id="PRO_5015203266" evidence="4">
    <location>
        <begin position="24"/>
        <end position="183"/>
    </location>
</feature>
<dbReference type="InterPro" id="IPR035513">
    <property type="entry name" value="Invertase/methylesterase_inhib"/>
</dbReference>
<evidence type="ECO:0000259" key="5">
    <source>
        <dbReference type="SMART" id="SM00856"/>
    </source>
</evidence>